<keyword evidence="3" id="KW-1185">Reference proteome</keyword>
<sequence length="249" mass="25095">MASAGGAGSSMTAADLNHRAMALRAKVEELAQQSMHPHSAVLGAKLPVSQVSNTEMSVYIKWSLLLQEQLSTASKQVAALRNFRAALAHDNSQLRAFADSATRSGVTPSAYCAAAVAASVPSAGASGSTVPSSLQQVPDCFGAPLGAAPAAPPPAAAAPMPAACPPAAAVPPPAAAGPPGGALVSPGQHILASSPGLLDDLLAVPTIDDSLLLTPNLERLANELEVNPQAEWCVDTRLSSSEEPKPPQP</sequence>
<dbReference type="EnsemblProtists" id="EOD08019">
    <property type="protein sequence ID" value="EOD08019"/>
    <property type="gene ID" value="EMIHUDRAFT_438460"/>
</dbReference>
<reference evidence="2" key="2">
    <citation type="submission" date="2024-10" db="UniProtKB">
        <authorList>
            <consortium name="EnsemblProtists"/>
        </authorList>
    </citation>
    <scope>IDENTIFICATION</scope>
</reference>
<accession>A0A0D3I9T4</accession>
<reference evidence="3" key="1">
    <citation type="journal article" date="2013" name="Nature">
        <title>Pan genome of the phytoplankton Emiliania underpins its global distribution.</title>
        <authorList>
            <person name="Read B.A."/>
            <person name="Kegel J."/>
            <person name="Klute M.J."/>
            <person name="Kuo A."/>
            <person name="Lefebvre S.C."/>
            <person name="Maumus F."/>
            <person name="Mayer C."/>
            <person name="Miller J."/>
            <person name="Monier A."/>
            <person name="Salamov A."/>
            <person name="Young J."/>
            <person name="Aguilar M."/>
            <person name="Claverie J.M."/>
            <person name="Frickenhaus S."/>
            <person name="Gonzalez K."/>
            <person name="Herman E.K."/>
            <person name="Lin Y.C."/>
            <person name="Napier J."/>
            <person name="Ogata H."/>
            <person name="Sarno A.F."/>
            <person name="Shmutz J."/>
            <person name="Schroeder D."/>
            <person name="de Vargas C."/>
            <person name="Verret F."/>
            <person name="von Dassow P."/>
            <person name="Valentin K."/>
            <person name="Van de Peer Y."/>
            <person name="Wheeler G."/>
            <person name="Dacks J.B."/>
            <person name="Delwiche C.F."/>
            <person name="Dyhrman S.T."/>
            <person name="Glockner G."/>
            <person name="John U."/>
            <person name="Richards T."/>
            <person name="Worden A.Z."/>
            <person name="Zhang X."/>
            <person name="Grigoriev I.V."/>
            <person name="Allen A.E."/>
            <person name="Bidle K."/>
            <person name="Borodovsky M."/>
            <person name="Bowler C."/>
            <person name="Brownlee C."/>
            <person name="Cock J.M."/>
            <person name="Elias M."/>
            <person name="Gladyshev V.N."/>
            <person name="Groth M."/>
            <person name="Guda C."/>
            <person name="Hadaegh A."/>
            <person name="Iglesias-Rodriguez M.D."/>
            <person name="Jenkins J."/>
            <person name="Jones B.M."/>
            <person name="Lawson T."/>
            <person name="Leese F."/>
            <person name="Lindquist E."/>
            <person name="Lobanov A."/>
            <person name="Lomsadze A."/>
            <person name="Malik S.B."/>
            <person name="Marsh M.E."/>
            <person name="Mackinder L."/>
            <person name="Mock T."/>
            <person name="Mueller-Roeber B."/>
            <person name="Pagarete A."/>
            <person name="Parker M."/>
            <person name="Probert I."/>
            <person name="Quesneville H."/>
            <person name="Raines C."/>
            <person name="Rensing S.A."/>
            <person name="Riano-Pachon D.M."/>
            <person name="Richier S."/>
            <person name="Rokitta S."/>
            <person name="Shiraiwa Y."/>
            <person name="Soanes D.M."/>
            <person name="van der Giezen M."/>
            <person name="Wahlund T.M."/>
            <person name="Williams B."/>
            <person name="Wilson W."/>
            <person name="Wolfe G."/>
            <person name="Wurch L.L."/>
        </authorList>
    </citation>
    <scope>NUCLEOTIDE SEQUENCE</scope>
</reference>
<dbReference type="RefSeq" id="XP_005760448.1">
    <property type="nucleotide sequence ID" value="XM_005760391.1"/>
</dbReference>
<evidence type="ECO:0000256" key="1">
    <source>
        <dbReference type="SAM" id="MobiDB-lite"/>
    </source>
</evidence>
<dbReference type="Proteomes" id="UP000013827">
    <property type="component" value="Unassembled WGS sequence"/>
</dbReference>
<feature type="compositionally biased region" description="Pro residues" evidence="1">
    <location>
        <begin position="151"/>
        <end position="176"/>
    </location>
</feature>
<name>A0A0D3I9T4_EMIH1</name>
<evidence type="ECO:0000313" key="2">
    <source>
        <dbReference type="EnsemblProtists" id="EOD08019"/>
    </source>
</evidence>
<dbReference type="PaxDb" id="2903-EOD08019"/>
<evidence type="ECO:0000313" key="3">
    <source>
        <dbReference type="Proteomes" id="UP000013827"/>
    </source>
</evidence>
<dbReference type="GeneID" id="17254154"/>
<organism evidence="2 3">
    <name type="scientific">Emiliania huxleyi (strain CCMP1516)</name>
    <dbReference type="NCBI Taxonomy" id="280463"/>
    <lineage>
        <taxon>Eukaryota</taxon>
        <taxon>Haptista</taxon>
        <taxon>Haptophyta</taxon>
        <taxon>Prymnesiophyceae</taxon>
        <taxon>Isochrysidales</taxon>
        <taxon>Noelaerhabdaceae</taxon>
        <taxon>Emiliania</taxon>
    </lineage>
</organism>
<dbReference type="AlphaFoldDB" id="A0A0D3I9T4"/>
<protein>
    <submittedName>
        <fullName evidence="2">Uncharacterized protein</fullName>
    </submittedName>
</protein>
<dbReference type="HOGENOM" id="CLU_1117452_0_0_1"/>
<proteinExistence type="predicted"/>
<feature type="region of interest" description="Disordered" evidence="1">
    <location>
        <begin position="151"/>
        <end position="182"/>
    </location>
</feature>
<dbReference type="KEGG" id="ehx:EMIHUDRAFT_438460"/>